<reference evidence="9 10" key="1">
    <citation type="submission" date="2016-01" db="EMBL/GenBank/DDBJ databases">
        <title>Molecular Mechanisms for transfer of large genomic segments between Enterococcus faecium strains.</title>
        <authorList>
            <person name="Garcia-Solache M.A."/>
            <person name="Lebreton F."/>
            <person name="Mclaughlin R.E."/>
            <person name="Whiteaker J.D."/>
            <person name="Gilmore M.S."/>
            <person name="Rice L.B."/>
        </authorList>
    </citation>
    <scope>NUCLEOTIDE SEQUENCE [LARGE SCALE GENOMIC DNA]</scope>
    <source>
        <strain evidence="9 10">D344RRF x C68</strain>
    </source>
</reference>
<name>A0A132P4H6_ENTFC</name>
<comment type="function">
    <text evidence="8">The phosphoenolpyruvate-dependent sugar phosphotransferase system (PTS), a major carbohydrate active -transport system, catalyzes the phosphorylation of incoming sugar substrates concomitant with their translocation across the cell membrane.</text>
</comment>
<dbReference type="Proteomes" id="UP000070452">
    <property type="component" value="Unassembled WGS sequence"/>
</dbReference>
<organism evidence="9 10">
    <name type="scientific">Enterococcus faecium</name>
    <name type="common">Streptococcus faecium</name>
    <dbReference type="NCBI Taxonomy" id="1352"/>
    <lineage>
        <taxon>Bacteria</taxon>
        <taxon>Bacillati</taxon>
        <taxon>Bacillota</taxon>
        <taxon>Bacilli</taxon>
        <taxon>Lactobacillales</taxon>
        <taxon>Enterococcaceae</taxon>
        <taxon>Enterococcus</taxon>
    </lineage>
</organism>
<dbReference type="EMBL" id="LRHK01000001">
    <property type="protein sequence ID" value="KWX17229.1"/>
    <property type="molecule type" value="Genomic_DNA"/>
</dbReference>
<dbReference type="NCBIfam" id="TIGR00410">
    <property type="entry name" value="lacE"/>
    <property type="match status" value="1"/>
</dbReference>
<dbReference type="PANTHER" id="PTHR33989:SF4">
    <property type="entry name" value="PTS SYSTEM N,N'-DIACETYLCHITOBIOSE-SPECIFIC EIIC COMPONENT"/>
    <property type="match status" value="1"/>
</dbReference>
<dbReference type="Pfam" id="PF02378">
    <property type="entry name" value="PTS_EIIC"/>
    <property type="match status" value="1"/>
</dbReference>
<proteinExistence type="predicted"/>
<keyword evidence="3 8" id="KW-1003">Cell membrane</keyword>
<gene>
    <name evidence="9" type="ORF">AWT83_01400</name>
</gene>
<dbReference type="InterPro" id="IPR004796">
    <property type="entry name" value="PTS_IIC_cello"/>
</dbReference>
<evidence type="ECO:0000313" key="9">
    <source>
        <dbReference type="EMBL" id="KWX17229.1"/>
    </source>
</evidence>
<dbReference type="GO" id="GO:0005886">
    <property type="term" value="C:plasma membrane"/>
    <property type="evidence" value="ECO:0007669"/>
    <property type="project" value="UniProtKB-SubCell"/>
</dbReference>
<accession>A0A132P4H6</accession>
<evidence type="ECO:0000256" key="3">
    <source>
        <dbReference type="ARBA" id="ARBA00022475"/>
    </source>
</evidence>
<dbReference type="PIRSF" id="PIRSF006351">
    <property type="entry name" value="PTS_EIIC-Cellobiose"/>
    <property type="match status" value="1"/>
</dbReference>
<dbReference type="PANTHER" id="PTHR33989">
    <property type="match status" value="1"/>
</dbReference>
<evidence type="ECO:0000313" key="10">
    <source>
        <dbReference type="Proteomes" id="UP000070452"/>
    </source>
</evidence>
<dbReference type="GO" id="GO:1901264">
    <property type="term" value="P:carbohydrate derivative transport"/>
    <property type="evidence" value="ECO:0007669"/>
    <property type="project" value="TreeGrafter"/>
</dbReference>
<dbReference type="RefSeq" id="WP_002299790.1">
    <property type="nucleotide sequence ID" value="NZ_CP072894.1"/>
</dbReference>
<evidence type="ECO:0000256" key="5">
    <source>
        <dbReference type="ARBA" id="ARBA00022692"/>
    </source>
</evidence>
<dbReference type="GO" id="GO:0008982">
    <property type="term" value="F:protein-N(PI)-phosphohistidine-sugar phosphotransferase activity"/>
    <property type="evidence" value="ECO:0007669"/>
    <property type="project" value="UniProtKB-UniRule"/>
</dbReference>
<protein>
    <recommendedName>
        <fullName evidence="8">Permease IIC component</fullName>
    </recommendedName>
</protein>
<evidence type="ECO:0000256" key="6">
    <source>
        <dbReference type="ARBA" id="ARBA00022989"/>
    </source>
</evidence>
<evidence type="ECO:0000256" key="7">
    <source>
        <dbReference type="ARBA" id="ARBA00023136"/>
    </source>
</evidence>
<keyword evidence="6" id="KW-1133">Transmembrane helix</keyword>
<keyword evidence="7 8" id="KW-0472">Membrane</keyword>
<evidence type="ECO:0000256" key="4">
    <source>
        <dbReference type="ARBA" id="ARBA00022597"/>
    </source>
</evidence>
<dbReference type="InterPro" id="IPR003352">
    <property type="entry name" value="PTS_EIIC"/>
</dbReference>
<sequence length="430" mass="47637">MKEWLDRAFLPMITSVVNLRPLTALRNGMTYTIPIIIVGSLFFLFAHFPVDYIAQWIDKAGFSMYFTQVYQATFDVIAFWIVFAIAYAYAKEEDIDRLPVGITALSAYLLLIQPLNTEIDTVWTGAEGILGAVTTGLIIGWGYARLVRLAKGWKQREKIPENVWQSFTSLIPIIVIVTFTLIGSAVFQQLFRMTVVQGIWTYVQLPIQSFIDTLFGVLLLGFFVPFLWLFGLHGSAMVNGLVSPILQANSLANAEILASGQELTVANGGHIVTQQFLDQFMTVTGAGLTLGAVFFMTVFAKSKKYRELGNIALLPAFFNINESIIFSTPIVMNPMMAVPFIFAPVVSGLITYSALYFGFVPLFTAVQVPWTTPPILSGFLVGGVPAAILQGIVLSISFFIYFPFLKKIDSANCKKERQTKNDGAAEKMND</sequence>
<evidence type="ECO:0000256" key="1">
    <source>
        <dbReference type="ARBA" id="ARBA00004651"/>
    </source>
</evidence>
<comment type="caution">
    <text evidence="9">The sequence shown here is derived from an EMBL/GenBank/DDBJ whole genome shotgun (WGS) entry which is preliminary data.</text>
</comment>
<dbReference type="InterPro" id="IPR004501">
    <property type="entry name" value="PTS_EIIC_3"/>
</dbReference>
<evidence type="ECO:0000256" key="8">
    <source>
        <dbReference type="PIRNR" id="PIRNR006351"/>
    </source>
</evidence>
<keyword evidence="4 8" id="KW-0762">Sugar transport</keyword>
<keyword evidence="2 8" id="KW-0813">Transport</keyword>
<dbReference type="InterPro" id="IPR051088">
    <property type="entry name" value="PTS_Sugar-EIIC/EIIB"/>
</dbReference>
<dbReference type="GO" id="GO:0009401">
    <property type="term" value="P:phosphoenolpyruvate-dependent sugar phosphotransferase system"/>
    <property type="evidence" value="ECO:0007669"/>
    <property type="project" value="InterPro"/>
</dbReference>
<evidence type="ECO:0000256" key="2">
    <source>
        <dbReference type="ARBA" id="ARBA00022448"/>
    </source>
</evidence>
<dbReference type="AlphaFoldDB" id="A0A132P4H6"/>
<keyword evidence="5" id="KW-0812">Transmembrane</keyword>
<comment type="subcellular location">
    <subcellularLocation>
        <location evidence="1">Cell membrane</location>
        <topology evidence="1">Multi-pass membrane protein</topology>
    </subcellularLocation>
</comment>
<dbReference type="PROSITE" id="PS51105">
    <property type="entry name" value="PTS_EIIC_TYPE_3"/>
    <property type="match status" value="1"/>
</dbReference>